<feature type="compositionally biased region" description="Low complexity" evidence="1">
    <location>
        <begin position="88"/>
        <end position="97"/>
    </location>
</feature>
<reference evidence="3" key="1">
    <citation type="submission" date="2016-10" db="EMBL/GenBank/DDBJ databases">
        <authorList>
            <person name="Varghese N."/>
            <person name="Submissions S."/>
        </authorList>
    </citation>
    <scope>NUCLEOTIDE SEQUENCE [LARGE SCALE GENOMIC DNA]</scope>
    <source>
        <strain evidence="3">CGMCC 4.3147</strain>
    </source>
</reference>
<feature type="region of interest" description="Disordered" evidence="1">
    <location>
        <begin position="69"/>
        <end position="103"/>
    </location>
</feature>
<accession>A0A1G9CGS9</accession>
<sequence>MDWAREPLWSMRAAPTGAFTSRRVEVRELRLWVAITHDQYAATEYDPYPLDLAALWAAEQVTHDPDTRGIYRQWVPDGQQPPGGTITGAARGSSRSSAADRER</sequence>
<evidence type="ECO:0000313" key="2">
    <source>
        <dbReference type="EMBL" id="SDK50867.1"/>
    </source>
</evidence>
<gene>
    <name evidence="2" type="ORF">SAMN05216298_0328</name>
</gene>
<organism evidence="2 3">
    <name type="scientific">Glycomyces sambucus</name>
    <dbReference type="NCBI Taxonomy" id="380244"/>
    <lineage>
        <taxon>Bacteria</taxon>
        <taxon>Bacillati</taxon>
        <taxon>Actinomycetota</taxon>
        <taxon>Actinomycetes</taxon>
        <taxon>Glycomycetales</taxon>
        <taxon>Glycomycetaceae</taxon>
        <taxon>Glycomyces</taxon>
    </lineage>
</organism>
<name>A0A1G9CGS9_9ACTN</name>
<dbReference type="RefSeq" id="WP_091041661.1">
    <property type="nucleotide sequence ID" value="NZ_FNGF01000001.1"/>
</dbReference>
<proteinExistence type="predicted"/>
<dbReference type="EMBL" id="FNGF01000001">
    <property type="protein sequence ID" value="SDK50867.1"/>
    <property type="molecule type" value="Genomic_DNA"/>
</dbReference>
<dbReference type="AlphaFoldDB" id="A0A1G9CGS9"/>
<dbReference type="Proteomes" id="UP000198662">
    <property type="component" value="Unassembled WGS sequence"/>
</dbReference>
<keyword evidence="3" id="KW-1185">Reference proteome</keyword>
<protein>
    <submittedName>
        <fullName evidence="2">Uncharacterized protein</fullName>
    </submittedName>
</protein>
<evidence type="ECO:0000313" key="3">
    <source>
        <dbReference type="Proteomes" id="UP000198662"/>
    </source>
</evidence>
<evidence type="ECO:0000256" key="1">
    <source>
        <dbReference type="SAM" id="MobiDB-lite"/>
    </source>
</evidence>